<gene>
    <name evidence="1" type="ORF">KUH32_11870</name>
</gene>
<dbReference type="EMBL" id="JAHRWL010000002">
    <property type="protein sequence ID" value="MBV2360474.1"/>
    <property type="molecule type" value="Genomic_DNA"/>
</dbReference>
<proteinExistence type="predicted"/>
<organism evidence="1 2">
    <name type="scientific">Thalassococcus arenae</name>
    <dbReference type="NCBI Taxonomy" id="2851652"/>
    <lineage>
        <taxon>Bacteria</taxon>
        <taxon>Pseudomonadati</taxon>
        <taxon>Pseudomonadota</taxon>
        <taxon>Alphaproteobacteria</taxon>
        <taxon>Rhodobacterales</taxon>
        <taxon>Roseobacteraceae</taxon>
        <taxon>Thalassococcus</taxon>
    </lineage>
</organism>
<dbReference type="RefSeq" id="WP_217778640.1">
    <property type="nucleotide sequence ID" value="NZ_JAHRWL010000002.1"/>
</dbReference>
<sequence length="112" mass="12927">MSRNGWHLRRESGRFTVARHWPPRFDVVAEAQFPVLDPGRLARQIRQDLWRALRDLRGFSPVIDITVTETGLAVRAGGRCMRAPGDAADRIRDLLENSVRRSRWARWARVAP</sequence>
<reference evidence="1" key="1">
    <citation type="submission" date="2021-06" db="EMBL/GenBank/DDBJ databases">
        <title>Thalassococcus sp. CAU 1522 isolated from sea sand, Republic of Korea.</title>
        <authorList>
            <person name="Kim W."/>
        </authorList>
    </citation>
    <scope>NUCLEOTIDE SEQUENCE</scope>
    <source>
        <strain evidence="1">CAU 1522</strain>
    </source>
</reference>
<evidence type="ECO:0000313" key="1">
    <source>
        <dbReference type="EMBL" id="MBV2360474.1"/>
    </source>
</evidence>
<comment type="caution">
    <text evidence="1">The sequence shown here is derived from an EMBL/GenBank/DDBJ whole genome shotgun (WGS) entry which is preliminary data.</text>
</comment>
<protein>
    <submittedName>
        <fullName evidence="1">Uncharacterized protein</fullName>
    </submittedName>
</protein>
<dbReference type="Proteomes" id="UP001166293">
    <property type="component" value="Unassembled WGS sequence"/>
</dbReference>
<evidence type="ECO:0000313" key="2">
    <source>
        <dbReference type="Proteomes" id="UP001166293"/>
    </source>
</evidence>
<name>A0ABS6NA62_9RHOB</name>
<accession>A0ABS6NA62</accession>
<keyword evidence="2" id="KW-1185">Reference proteome</keyword>